<dbReference type="EC" id="2.3.1.-" evidence="2"/>
<evidence type="ECO:0000313" key="3">
    <source>
        <dbReference type="Proteomes" id="UP001152302"/>
    </source>
</evidence>
<reference evidence="2" key="1">
    <citation type="submission" date="2022-05" db="EMBL/GenBank/DDBJ databases">
        <title>Comparative genomics of Staphylococcus equorum isolates.</title>
        <authorList>
            <person name="Luelf R.H."/>
        </authorList>
    </citation>
    <scope>NUCLEOTIDE SEQUENCE</scope>
    <source>
        <strain evidence="2">TMW 2.2343</strain>
    </source>
</reference>
<keyword evidence="2" id="KW-0808">Transferase</keyword>
<accession>A0A9X4L6M0</accession>
<dbReference type="AlphaFoldDB" id="A0A9X4L6M0"/>
<dbReference type="SUPFAM" id="SSF55729">
    <property type="entry name" value="Acyl-CoA N-acyltransferases (Nat)"/>
    <property type="match status" value="1"/>
</dbReference>
<evidence type="ECO:0000259" key="1">
    <source>
        <dbReference type="PROSITE" id="PS51186"/>
    </source>
</evidence>
<dbReference type="PROSITE" id="PS51186">
    <property type="entry name" value="GNAT"/>
    <property type="match status" value="1"/>
</dbReference>
<feature type="domain" description="N-acetyltransferase" evidence="1">
    <location>
        <begin position="14"/>
        <end position="144"/>
    </location>
</feature>
<evidence type="ECO:0000313" key="2">
    <source>
        <dbReference type="EMBL" id="MDG0857945.1"/>
    </source>
</evidence>
<dbReference type="EMBL" id="JAMBPX010000001">
    <property type="protein sequence ID" value="MDG0857945.1"/>
    <property type="molecule type" value="Genomic_DNA"/>
</dbReference>
<dbReference type="RefSeq" id="WP_277580324.1">
    <property type="nucleotide sequence ID" value="NZ_JAMBPV010000001.1"/>
</dbReference>
<dbReference type="Gene3D" id="3.40.630.30">
    <property type="match status" value="1"/>
</dbReference>
<keyword evidence="2" id="KW-0012">Acyltransferase</keyword>
<dbReference type="GO" id="GO:0016747">
    <property type="term" value="F:acyltransferase activity, transferring groups other than amino-acyl groups"/>
    <property type="evidence" value="ECO:0007669"/>
    <property type="project" value="InterPro"/>
</dbReference>
<organism evidence="2 3">
    <name type="scientific">Staphylococcus equorum</name>
    <dbReference type="NCBI Taxonomy" id="246432"/>
    <lineage>
        <taxon>Bacteria</taxon>
        <taxon>Bacillati</taxon>
        <taxon>Bacillota</taxon>
        <taxon>Bacilli</taxon>
        <taxon>Bacillales</taxon>
        <taxon>Staphylococcaceae</taxon>
        <taxon>Staphylococcus</taxon>
    </lineage>
</organism>
<protein>
    <submittedName>
        <fullName evidence="2">GNAT family N-acetyltransferase</fullName>
        <ecNumber evidence="2">2.3.1.-</ecNumber>
    </submittedName>
</protein>
<dbReference type="InterPro" id="IPR000182">
    <property type="entry name" value="GNAT_dom"/>
</dbReference>
<gene>
    <name evidence="2" type="ORF">M4L21_01300</name>
</gene>
<dbReference type="Pfam" id="PF13508">
    <property type="entry name" value="Acetyltransf_7"/>
    <property type="match status" value="1"/>
</dbReference>
<dbReference type="Proteomes" id="UP001152302">
    <property type="component" value="Unassembled WGS sequence"/>
</dbReference>
<comment type="caution">
    <text evidence="2">The sequence shown here is derived from an EMBL/GenBank/DDBJ whole genome shotgun (WGS) entry which is preliminary data.</text>
</comment>
<sequence length="149" mass="17988">MIKKLAMLDSESKEMISNIWLNSNLDAHSFINRDYWIGNLDRVKKMFPDSTIYVYYENNQIVGFAGLYENYIAGIFINASYRNKGIGKLFLQKLKTDYNMLKLYVYEKNVRATKFYLKHNFEIISKDFEEETQEYEYFMEWNKNHSNQF</sequence>
<dbReference type="CDD" id="cd04301">
    <property type="entry name" value="NAT_SF"/>
    <property type="match status" value="1"/>
</dbReference>
<dbReference type="InterPro" id="IPR016181">
    <property type="entry name" value="Acyl_CoA_acyltransferase"/>
</dbReference>
<proteinExistence type="predicted"/>
<name>A0A9X4L6M0_9STAP</name>